<dbReference type="STRING" id="1203610.HMPREF1536_01971"/>
<dbReference type="InterPro" id="IPR005902">
    <property type="entry name" value="HU_DNA-bd_put"/>
</dbReference>
<dbReference type="AlphaFoldDB" id="A0A0F5JI43"/>
<dbReference type="InterPro" id="IPR010992">
    <property type="entry name" value="IHF-like_DNA-bd_dom_sf"/>
</dbReference>
<dbReference type="Pfam" id="PF18291">
    <property type="entry name" value="HU-HIG"/>
    <property type="match status" value="1"/>
</dbReference>
<feature type="domain" description="HU" evidence="3">
    <location>
        <begin position="1"/>
        <end position="120"/>
    </location>
</feature>
<feature type="region of interest" description="Disordered" evidence="2">
    <location>
        <begin position="1"/>
        <end position="20"/>
    </location>
</feature>
<dbReference type="EMBL" id="AQHW01000013">
    <property type="protein sequence ID" value="KKB57250.1"/>
    <property type="molecule type" value="Genomic_DNA"/>
</dbReference>
<organism evidence="4 5">
    <name type="scientific">Parabacteroides gordonii MS-1 = DSM 23371</name>
    <dbReference type="NCBI Taxonomy" id="1203610"/>
    <lineage>
        <taxon>Bacteria</taxon>
        <taxon>Pseudomonadati</taxon>
        <taxon>Bacteroidota</taxon>
        <taxon>Bacteroidia</taxon>
        <taxon>Bacteroidales</taxon>
        <taxon>Tannerellaceae</taxon>
        <taxon>Parabacteroides</taxon>
    </lineage>
</organism>
<evidence type="ECO:0000256" key="2">
    <source>
        <dbReference type="SAM" id="MobiDB-lite"/>
    </source>
</evidence>
<dbReference type="RefSeq" id="WP_028730178.1">
    <property type="nucleotide sequence ID" value="NZ_KE386765.1"/>
</dbReference>
<dbReference type="PATRIC" id="fig|1203610.3.peg.2020"/>
<dbReference type="SUPFAM" id="SSF47729">
    <property type="entry name" value="IHF-like DNA-binding proteins"/>
    <property type="match status" value="1"/>
</dbReference>
<evidence type="ECO:0000256" key="1">
    <source>
        <dbReference type="ARBA" id="ARBA00023125"/>
    </source>
</evidence>
<keyword evidence="5" id="KW-1185">Reference proteome</keyword>
<dbReference type="Gene3D" id="4.10.520.10">
    <property type="entry name" value="IHF-like DNA-binding proteins"/>
    <property type="match status" value="1"/>
</dbReference>
<dbReference type="GO" id="GO:0003677">
    <property type="term" value="F:DNA binding"/>
    <property type="evidence" value="ECO:0007669"/>
    <property type="project" value="UniProtKB-KW"/>
</dbReference>
<dbReference type="HOGENOM" id="CLU_078159_2_1_10"/>
<dbReference type="Proteomes" id="UP000033035">
    <property type="component" value="Unassembled WGS sequence"/>
</dbReference>
<accession>A0A0F5JI43</accession>
<keyword evidence="1" id="KW-0238">DNA-binding</keyword>
<dbReference type="NCBIfam" id="TIGR01201">
    <property type="entry name" value="HU_rel"/>
    <property type="match status" value="1"/>
</dbReference>
<sequence>MGIKFKIHDTPQPNGRKGKALSHARALSRGTVKMDDLCEIICQRGSISSADVKAVLDSFVWAIGHSLKYGDNVELEDLGHFSPSLRTHPLPDGKMRVTVDNVNFRCSKKLKETLKAAKLEQVSPPAKQTFPQRKAKLIKYLERNEHITTRGYSILNDCSRYQAQKDLKLLVTDKEIYQLGSGTHIMFVLPDDNDNK</sequence>
<evidence type="ECO:0000259" key="3">
    <source>
        <dbReference type="Pfam" id="PF18291"/>
    </source>
</evidence>
<comment type="caution">
    <text evidence="4">The sequence shown here is derived from an EMBL/GenBank/DDBJ whole genome shotgun (WGS) entry which is preliminary data.</text>
</comment>
<evidence type="ECO:0000313" key="4">
    <source>
        <dbReference type="EMBL" id="KKB57250.1"/>
    </source>
</evidence>
<protein>
    <recommendedName>
        <fullName evidence="3">HU domain-containing protein</fullName>
    </recommendedName>
</protein>
<dbReference type="InterPro" id="IPR041607">
    <property type="entry name" value="HU-HIG"/>
</dbReference>
<evidence type="ECO:0000313" key="5">
    <source>
        <dbReference type="Proteomes" id="UP000033035"/>
    </source>
</evidence>
<reference evidence="4 5" key="1">
    <citation type="submission" date="2013-04" db="EMBL/GenBank/DDBJ databases">
        <title>The Genome Sequence of Parabacteroides gordonii DSM 23371.</title>
        <authorList>
            <consortium name="The Broad Institute Genomics Platform"/>
            <person name="Earl A."/>
            <person name="Ward D."/>
            <person name="Feldgarden M."/>
            <person name="Gevers D."/>
            <person name="Martens E."/>
            <person name="Sakamoto M."/>
            <person name="Benno Y."/>
            <person name="Suzuki N."/>
            <person name="Matsunaga N."/>
            <person name="Koshihara K."/>
            <person name="Seki M."/>
            <person name="Komiya H."/>
            <person name="Walker B."/>
            <person name="Young S."/>
            <person name="Zeng Q."/>
            <person name="Gargeya S."/>
            <person name="Fitzgerald M."/>
            <person name="Haas B."/>
            <person name="Abouelleil A."/>
            <person name="Allen A.W."/>
            <person name="Alvarado L."/>
            <person name="Arachchi H.M."/>
            <person name="Berlin A.M."/>
            <person name="Chapman S.B."/>
            <person name="Gainer-Dewar J."/>
            <person name="Goldberg J."/>
            <person name="Griggs A."/>
            <person name="Gujja S."/>
            <person name="Hansen M."/>
            <person name="Howarth C."/>
            <person name="Imamovic A."/>
            <person name="Ireland A."/>
            <person name="Larimer J."/>
            <person name="McCowan C."/>
            <person name="Murphy C."/>
            <person name="Pearson M."/>
            <person name="Poon T.W."/>
            <person name="Priest M."/>
            <person name="Roberts A."/>
            <person name="Saif S."/>
            <person name="Shea T."/>
            <person name="Sisk P."/>
            <person name="Sykes S."/>
            <person name="Wortman J."/>
            <person name="Nusbaum C."/>
            <person name="Birren B."/>
        </authorList>
    </citation>
    <scope>NUCLEOTIDE SEQUENCE [LARGE SCALE GENOMIC DNA]</scope>
    <source>
        <strain evidence="4 5">MS-1</strain>
    </source>
</reference>
<gene>
    <name evidence="4" type="ORF">HMPREF1536_01971</name>
</gene>
<proteinExistence type="predicted"/>
<name>A0A0F5JI43_9BACT</name>